<evidence type="ECO:0000256" key="1">
    <source>
        <dbReference type="SAM" id="Phobius"/>
    </source>
</evidence>
<organism evidence="3 4">
    <name type="scientific">Texas Phoenix palm phytoplasma</name>
    <dbReference type="NCBI Taxonomy" id="176709"/>
    <lineage>
        <taxon>Bacteria</taxon>
        <taxon>Bacillati</taxon>
        <taxon>Mycoplasmatota</taxon>
        <taxon>Mollicutes</taxon>
        <taxon>Acholeplasmatales</taxon>
        <taxon>Acholeplasmataceae</taxon>
        <taxon>Candidatus Phytoplasma</taxon>
        <taxon>16SrIV (Coconut lethal yellows group)</taxon>
    </lineage>
</organism>
<gene>
    <name evidence="2" type="ORF">FEF22_000620</name>
    <name evidence="3" type="ORF">FEF22_002110</name>
</gene>
<dbReference type="EMBL" id="VBRA02000018">
    <property type="protein sequence ID" value="MBP3059559.1"/>
    <property type="molecule type" value="Genomic_DNA"/>
</dbReference>
<evidence type="ECO:0000313" key="3">
    <source>
        <dbReference type="EMBL" id="MBP3059559.1"/>
    </source>
</evidence>
<dbReference type="Proteomes" id="UP001192346">
    <property type="component" value="Unassembled WGS sequence"/>
</dbReference>
<feature type="transmembrane region" description="Helical" evidence="1">
    <location>
        <begin position="6"/>
        <end position="31"/>
    </location>
</feature>
<evidence type="ECO:0000313" key="4">
    <source>
        <dbReference type="Proteomes" id="UP001192346"/>
    </source>
</evidence>
<comment type="caution">
    <text evidence="3">The sequence shown here is derived from an EMBL/GenBank/DDBJ whole genome shotgun (WGS) entry which is preliminary data.</text>
</comment>
<proteinExistence type="predicted"/>
<accession>A0ABS5BIY6</accession>
<dbReference type="RefSeq" id="WP_138107809.1">
    <property type="nucleotide sequence ID" value="NZ_VBRA02000006.1"/>
</dbReference>
<reference evidence="3 4" key="1">
    <citation type="submission" date="2019-10" db="EMBL/GenBank/DDBJ databases">
        <title>Whole Genome Sequencing and Characterization of Texas Phoenix Palm Decline Phytoplasma Belongs to Lethal Yellowing (16SrIV) Group.</title>
        <authorList>
            <person name="Bao M."/>
        </authorList>
    </citation>
    <scope>NUCLEOTIDE SEQUENCE [LARGE SCALE GENOMIC DNA]</scope>
    <source>
        <strain evidence="3 4">ACPD</strain>
    </source>
</reference>
<keyword evidence="1" id="KW-0812">Transmembrane</keyword>
<dbReference type="EMBL" id="VBRA02000006">
    <property type="protein sequence ID" value="MBP3059292.1"/>
    <property type="molecule type" value="Genomic_DNA"/>
</dbReference>
<keyword evidence="1" id="KW-0472">Membrane</keyword>
<sequence length="147" mass="17382">MKNKKYFRIFFILFLMFILFILFFFLSYCFLKISPHTSSVKEVYSSVTQPVTEVKPETENNRVEKITLKDIYESAFSTDEDEETKARTFIDLIEMNLRGGAIDIADISELSEEIPELTYKPIKKYIHTTKKQTLKDKITQLKKLFQQ</sequence>
<evidence type="ECO:0000313" key="2">
    <source>
        <dbReference type="EMBL" id="MBP3059292.1"/>
    </source>
</evidence>
<protein>
    <submittedName>
        <fullName evidence="3">Uncharacterized protein</fullName>
    </submittedName>
</protein>
<keyword evidence="4" id="KW-1185">Reference proteome</keyword>
<name>A0ABS5BIY6_9MOLU</name>
<keyword evidence="1" id="KW-1133">Transmembrane helix</keyword>